<feature type="binding site" evidence="7">
    <location>
        <position position="82"/>
    </location>
    <ligand>
        <name>[2Fe-2S] cluster</name>
        <dbReference type="ChEBI" id="CHEBI:190135"/>
    </ligand>
</feature>
<protein>
    <submittedName>
        <fullName evidence="8">Formate dehydrogenase subunit gamma</fullName>
    </submittedName>
</protein>
<organism evidence="8 9">
    <name type="scientific">Methylocystis heyeri</name>
    <dbReference type="NCBI Taxonomy" id="391905"/>
    <lineage>
        <taxon>Bacteria</taxon>
        <taxon>Pseudomonadati</taxon>
        <taxon>Pseudomonadota</taxon>
        <taxon>Alphaproteobacteria</taxon>
        <taxon>Hyphomicrobiales</taxon>
        <taxon>Methylocystaceae</taxon>
        <taxon>Methylocystis</taxon>
    </lineage>
</organism>
<dbReference type="Gene3D" id="3.40.30.10">
    <property type="entry name" value="Glutaredoxin"/>
    <property type="match status" value="1"/>
</dbReference>
<evidence type="ECO:0000313" key="8">
    <source>
        <dbReference type="EMBL" id="QGM47531.1"/>
    </source>
</evidence>
<keyword evidence="9" id="KW-1185">Reference proteome</keyword>
<evidence type="ECO:0000256" key="5">
    <source>
        <dbReference type="ARBA" id="ARBA00023014"/>
    </source>
</evidence>
<evidence type="ECO:0000256" key="4">
    <source>
        <dbReference type="ARBA" id="ARBA00023004"/>
    </source>
</evidence>
<dbReference type="InterPro" id="IPR002023">
    <property type="entry name" value="NuoE-like"/>
</dbReference>
<dbReference type="Pfam" id="PF01257">
    <property type="entry name" value="2Fe-2S_thioredx"/>
    <property type="match status" value="1"/>
</dbReference>
<dbReference type="GO" id="GO:0051537">
    <property type="term" value="F:2 iron, 2 sulfur cluster binding"/>
    <property type="evidence" value="ECO:0007669"/>
    <property type="project" value="UniProtKB-KW"/>
</dbReference>
<comment type="similarity">
    <text evidence="1">Belongs to the complex I 24 kDa subunit family.</text>
</comment>
<feature type="binding site" evidence="7">
    <location>
        <position position="127"/>
    </location>
    <ligand>
        <name>[2Fe-2S] cluster</name>
        <dbReference type="ChEBI" id="CHEBI:190135"/>
    </ligand>
</feature>
<dbReference type="KEGG" id="mhey:H2LOC_018585"/>
<dbReference type="PIRSF" id="PIRSF000216">
    <property type="entry name" value="NADH_DH_24kDa"/>
    <property type="match status" value="1"/>
</dbReference>
<dbReference type="InterPro" id="IPR036249">
    <property type="entry name" value="Thioredoxin-like_sf"/>
</dbReference>
<comment type="cofactor">
    <cofactor evidence="6">
        <name>[2Fe-2S] cluster</name>
        <dbReference type="ChEBI" id="CHEBI:190135"/>
    </cofactor>
</comment>
<dbReference type="GO" id="GO:0046872">
    <property type="term" value="F:metal ion binding"/>
    <property type="evidence" value="ECO:0007669"/>
    <property type="project" value="UniProtKB-KW"/>
</dbReference>
<feature type="binding site" evidence="7">
    <location>
        <position position="123"/>
    </location>
    <ligand>
        <name>[2Fe-2S] cluster</name>
        <dbReference type="ChEBI" id="CHEBI:190135"/>
    </ligand>
</feature>
<name>A0A6B8KK94_9HYPH</name>
<proteinExistence type="inferred from homology"/>
<keyword evidence="4 7" id="KW-0408">Iron</keyword>
<dbReference type="CDD" id="cd03081">
    <property type="entry name" value="TRX_Fd_NuoE_FDH_gamma"/>
    <property type="match status" value="1"/>
</dbReference>
<evidence type="ECO:0000256" key="6">
    <source>
        <dbReference type="ARBA" id="ARBA00034078"/>
    </source>
</evidence>
<dbReference type="Gene3D" id="1.10.10.1590">
    <property type="entry name" value="NADH-quinone oxidoreductase subunit E"/>
    <property type="match status" value="1"/>
</dbReference>
<dbReference type="RefSeq" id="WP_136497233.1">
    <property type="nucleotide sequence ID" value="NZ_CP046052.1"/>
</dbReference>
<dbReference type="PANTHER" id="PTHR43342:SF1">
    <property type="entry name" value="BIFURCATING [FEFE] HYDROGENASE GAMMA SUBUNIT"/>
    <property type="match status" value="1"/>
</dbReference>
<dbReference type="SUPFAM" id="SSF52833">
    <property type="entry name" value="Thioredoxin-like"/>
    <property type="match status" value="1"/>
</dbReference>
<dbReference type="AlphaFoldDB" id="A0A6B8KK94"/>
<gene>
    <name evidence="8" type="ORF">H2LOC_018585</name>
</gene>
<dbReference type="InterPro" id="IPR041921">
    <property type="entry name" value="NuoE_N"/>
</dbReference>
<reference evidence="8 9" key="1">
    <citation type="submission" date="2019-11" db="EMBL/GenBank/DDBJ databases">
        <title>The genome sequence of Methylocystis heyeri.</title>
        <authorList>
            <person name="Oshkin I.Y."/>
            <person name="Miroshnikov K."/>
            <person name="Dedysh S.N."/>
        </authorList>
    </citation>
    <scope>NUCLEOTIDE SEQUENCE [LARGE SCALE GENOMIC DNA]</scope>
    <source>
        <strain evidence="8 9">H2</strain>
    </source>
</reference>
<evidence type="ECO:0000256" key="2">
    <source>
        <dbReference type="ARBA" id="ARBA00022714"/>
    </source>
</evidence>
<dbReference type="EMBL" id="CP046052">
    <property type="protein sequence ID" value="QGM47531.1"/>
    <property type="molecule type" value="Genomic_DNA"/>
</dbReference>
<dbReference type="NCBIfam" id="NF004638">
    <property type="entry name" value="PRK05988.1"/>
    <property type="match status" value="1"/>
</dbReference>
<keyword evidence="3 7" id="KW-0479">Metal-binding</keyword>
<feature type="binding site" evidence="7">
    <location>
        <position position="87"/>
    </location>
    <ligand>
        <name>[2Fe-2S] cluster</name>
        <dbReference type="ChEBI" id="CHEBI:190135"/>
    </ligand>
</feature>
<keyword evidence="5 7" id="KW-0411">Iron-sulfur</keyword>
<dbReference type="Proteomes" id="UP000309061">
    <property type="component" value="Chromosome"/>
</dbReference>
<evidence type="ECO:0000256" key="7">
    <source>
        <dbReference type="PIRSR" id="PIRSR000216-1"/>
    </source>
</evidence>
<evidence type="ECO:0000256" key="1">
    <source>
        <dbReference type="ARBA" id="ARBA00010643"/>
    </source>
</evidence>
<dbReference type="GO" id="GO:0016491">
    <property type="term" value="F:oxidoreductase activity"/>
    <property type="evidence" value="ECO:0007669"/>
    <property type="project" value="InterPro"/>
</dbReference>
<dbReference type="InterPro" id="IPR028431">
    <property type="entry name" value="NADP_DH_HndA-like"/>
</dbReference>
<evidence type="ECO:0000256" key="3">
    <source>
        <dbReference type="ARBA" id="ARBA00022723"/>
    </source>
</evidence>
<sequence>MSAGVPWDAARAQEIISAHLGLEGPALPILHAVKKEFGYVPEAAVPLIADALNVSRAEMHGVVTFYHEFNREPHGRHVLKICRAEACQSLGAEKLARDFLAQLKIEWGQTTPDGALTVEPIYCLGLCAHSPSALYDDEPMGWVDAERLNEIAAEAQNK</sequence>
<dbReference type="OrthoDB" id="9807941at2"/>
<keyword evidence="2 7" id="KW-0001">2Fe-2S</keyword>
<evidence type="ECO:0000313" key="9">
    <source>
        <dbReference type="Proteomes" id="UP000309061"/>
    </source>
</evidence>
<dbReference type="PANTHER" id="PTHR43342">
    <property type="entry name" value="NADH-QUINONE OXIDOREDUCTASE, E SUBUNIT"/>
    <property type="match status" value="1"/>
</dbReference>
<accession>A0A6B8KK94</accession>
<comment type="cofactor">
    <cofactor evidence="7">
        <name>[2Fe-2S] cluster</name>
        <dbReference type="ChEBI" id="CHEBI:190135"/>
    </cofactor>
    <text evidence="7">Binds 1 [2Fe-2S] cluster.</text>
</comment>